<keyword evidence="4" id="KW-0812">Transmembrane</keyword>
<evidence type="ECO:0000256" key="2">
    <source>
        <dbReference type="ARBA" id="ARBA00012483"/>
    </source>
</evidence>
<proteinExistence type="predicted"/>
<dbReference type="Pfam" id="PF00582">
    <property type="entry name" value="Usp"/>
    <property type="match status" value="1"/>
</dbReference>
<dbReference type="GO" id="GO:0061630">
    <property type="term" value="F:ubiquitin protein ligase activity"/>
    <property type="evidence" value="ECO:0007669"/>
    <property type="project" value="UniProtKB-EC"/>
</dbReference>
<sequence>MKVNVDGGTGGSPPSTVTVAVAVKSAEGKGTQRAVKWAVEKLLAKAHRFVFIHVMPTITTIPTPSGESTLVDELEADVVKLYMEDKRGQCEEIFIPFKILCKRKNVETLVLEGNPATVLLKYVNDSGIKSLVLGSYSPNYFSRYGIGSRCLGFWFITHYICWWSLPLVIISTACSSYIKFPS</sequence>
<evidence type="ECO:0000256" key="1">
    <source>
        <dbReference type="ARBA" id="ARBA00000900"/>
    </source>
</evidence>
<evidence type="ECO:0000313" key="6">
    <source>
        <dbReference type="Proteomes" id="UP000189701"/>
    </source>
</evidence>
<evidence type="ECO:0000256" key="3">
    <source>
        <dbReference type="ARBA" id="ARBA00022786"/>
    </source>
</evidence>
<comment type="catalytic activity">
    <reaction evidence="1">
        <text>S-ubiquitinyl-[E2 ubiquitin-conjugating enzyme]-L-cysteine + [acceptor protein]-L-lysine = [E2 ubiquitin-conjugating enzyme]-L-cysteine + N(6)-ubiquitinyl-[acceptor protein]-L-lysine.</text>
        <dbReference type="EC" id="2.3.2.27"/>
    </reaction>
</comment>
<dbReference type="InterPro" id="IPR051348">
    <property type="entry name" value="U-box_ubiquitin_ligases"/>
</dbReference>
<evidence type="ECO:0000256" key="4">
    <source>
        <dbReference type="SAM" id="Phobius"/>
    </source>
</evidence>
<evidence type="ECO:0000313" key="7">
    <source>
        <dbReference type="RefSeq" id="XP_009779494.1"/>
    </source>
</evidence>
<dbReference type="SUPFAM" id="SSF52402">
    <property type="entry name" value="Adenine nucleotide alpha hydrolases-like"/>
    <property type="match status" value="1"/>
</dbReference>
<dbReference type="AlphaFoldDB" id="A0A1U7WXV2"/>
<dbReference type="STRING" id="4096.A0A1U7WXV2"/>
<organism evidence="6 7">
    <name type="scientific">Nicotiana sylvestris</name>
    <name type="common">Wood tobacco</name>
    <name type="synonym">South American tobacco</name>
    <dbReference type="NCBI Taxonomy" id="4096"/>
    <lineage>
        <taxon>Eukaryota</taxon>
        <taxon>Viridiplantae</taxon>
        <taxon>Streptophyta</taxon>
        <taxon>Embryophyta</taxon>
        <taxon>Tracheophyta</taxon>
        <taxon>Spermatophyta</taxon>
        <taxon>Magnoliopsida</taxon>
        <taxon>eudicotyledons</taxon>
        <taxon>Gunneridae</taxon>
        <taxon>Pentapetalae</taxon>
        <taxon>asterids</taxon>
        <taxon>lamiids</taxon>
        <taxon>Solanales</taxon>
        <taxon>Solanaceae</taxon>
        <taxon>Nicotianoideae</taxon>
        <taxon>Nicotianeae</taxon>
        <taxon>Nicotiana</taxon>
    </lineage>
</organism>
<dbReference type="PANTHER" id="PTHR45647">
    <property type="entry name" value="OS02G0152300 PROTEIN"/>
    <property type="match status" value="1"/>
</dbReference>
<dbReference type="EC" id="2.3.2.27" evidence="2"/>
<reference evidence="6" key="1">
    <citation type="journal article" date="2013" name="Genome Biol.">
        <title>Reference genomes and transcriptomes of Nicotiana sylvestris and Nicotiana tomentosiformis.</title>
        <authorList>
            <person name="Sierro N."/>
            <person name="Battey J.N."/>
            <person name="Ouadi S."/>
            <person name="Bovet L."/>
            <person name="Goepfert S."/>
            <person name="Bakaher N."/>
            <person name="Peitsch M.C."/>
            <person name="Ivanov N.V."/>
        </authorList>
    </citation>
    <scope>NUCLEOTIDE SEQUENCE [LARGE SCALE GENOMIC DNA]</scope>
</reference>
<protein>
    <recommendedName>
        <fullName evidence="2">RING-type E3 ubiquitin transferase</fullName>
        <ecNumber evidence="2">2.3.2.27</ecNumber>
    </recommendedName>
</protein>
<dbReference type="RefSeq" id="XP_009779494.1">
    <property type="nucleotide sequence ID" value="XM_009781192.1"/>
</dbReference>
<keyword evidence="6" id="KW-1185">Reference proteome</keyword>
<feature type="domain" description="UspA" evidence="5">
    <location>
        <begin position="21"/>
        <end position="148"/>
    </location>
</feature>
<evidence type="ECO:0000259" key="5">
    <source>
        <dbReference type="Pfam" id="PF00582"/>
    </source>
</evidence>
<keyword evidence="4" id="KW-0472">Membrane</keyword>
<gene>
    <name evidence="7" type="primary">LOC104228680</name>
</gene>
<dbReference type="InterPro" id="IPR014729">
    <property type="entry name" value="Rossmann-like_a/b/a_fold"/>
</dbReference>
<feature type="transmembrane region" description="Helical" evidence="4">
    <location>
        <begin position="151"/>
        <end position="178"/>
    </location>
</feature>
<reference evidence="7" key="2">
    <citation type="submission" date="2025-08" db="UniProtKB">
        <authorList>
            <consortium name="RefSeq"/>
        </authorList>
    </citation>
    <scope>IDENTIFICATION</scope>
    <source>
        <tissue evidence="7">Leaf</tissue>
    </source>
</reference>
<dbReference type="InterPro" id="IPR006016">
    <property type="entry name" value="UspA"/>
</dbReference>
<dbReference type="Proteomes" id="UP000189701">
    <property type="component" value="Unplaced"/>
</dbReference>
<dbReference type="Gene3D" id="3.40.50.620">
    <property type="entry name" value="HUPs"/>
    <property type="match status" value="1"/>
</dbReference>
<keyword evidence="4" id="KW-1133">Transmembrane helix</keyword>
<dbReference type="eggNOG" id="ENOG502QQ92">
    <property type="taxonomic scope" value="Eukaryota"/>
</dbReference>
<dbReference type="PANTHER" id="PTHR45647:SF59">
    <property type="entry name" value="U-BOX DOMAIN-CONTAINING PROTEIN 34-LIKE ISOFORM X1"/>
    <property type="match status" value="1"/>
</dbReference>
<accession>A0A1U7WXV2</accession>
<name>A0A1U7WXV2_NICSY</name>
<keyword evidence="3" id="KW-0833">Ubl conjugation pathway</keyword>